<dbReference type="RefSeq" id="XP_062692803.1">
    <property type="nucleotide sequence ID" value="XM_062832331.1"/>
</dbReference>
<evidence type="ECO:0000256" key="2">
    <source>
        <dbReference type="SAM" id="SignalP"/>
    </source>
</evidence>
<gene>
    <name evidence="3" type="ORF">B0T23DRAFT_139710</name>
</gene>
<evidence type="ECO:0000256" key="1">
    <source>
        <dbReference type="SAM" id="Phobius"/>
    </source>
</evidence>
<dbReference type="Proteomes" id="UP001285908">
    <property type="component" value="Unassembled WGS sequence"/>
</dbReference>
<keyword evidence="1" id="KW-0812">Transmembrane</keyword>
<dbReference type="GeneID" id="87869953"/>
<feature type="transmembrane region" description="Helical" evidence="1">
    <location>
        <begin position="98"/>
        <end position="118"/>
    </location>
</feature>
<reference evidence="3 4" key="1">
    <citation type="journal article" date="2023" name="Mol. Phylogenet. Evol.">
        <title>Genome-scale phylogeny and comparative genomics of the fungal order Sordariales.</title>
        <authorList>
            <person name="Hensen N."/>
            <person name="Bonometti L."/>
            <person name="Westerberg I."/>
            <person name="Brannstrom I.O."/>
            <person name="Guillou S."/>
            <person name="Cros-Aarteil S."/>
            <person name="Calhoun S."/>
            <person name="Haridas S."/>
            <person name="Kuo A."/>
            <person name="Mondo S."/>
            <person name="Pangilinan J."/>
            <person name="Riley R."/>
            <person name="LaButti K."/>
            <person name="Andreopoulos B."/>
            <person name="Lipzen A."/>
            <person name="Chen C."/>
            <person name="Yan M."/>
            <person name="Daum C."/>
            <person name="Ng V."/>
            <person name="Clum A."/>
            <person name="Steindorff A."/>
            <person name="Ohm R.A."/>
            <person name="Martin F."/>
            <person name="Silar P."/>
            <person name="Natvig D.O."/>
            <person name="Lalanne C."/>
            <person name="Gautier V."/>
            <person name="Ament-Velasquez S.L."/>
            <person name="Kruys A."/>
            <person name="Hutchinson M.I."/>
            <person name="Powell A.J."/>
            <person name="Barry K."/>
            <person name="Miller A.N."/>
            <person name="Grigoriev I.V."/>
            <person name="Debuchy R."/>
            <person name="Gladieux P."/>
            <person name="Hiltunen Thoren M."/>
            <person name="Johannesson H."/>
        </authorList>
    </citation>
    <scope>NUCLEOTIDE SEQUENCE [LARGE SCALE GENOMIC DNA]</scope>
    <source>
        <strain evidence="3 4">FGSC 10403</strain>
    </source>
</reference>
<keyword evidence="4" id="KW-1185">Reference proteome</keyword>
<protein>
    <submittedName>
        <fullName evidence="3">Uncharacterized protein</fullName>
    </submittedName>
</protein>
<name>A0AAJ0I7K5_9PEZI</name>
<keyword evidence="1" id="KW-0472">Membrane</keyword>
<evidence type="ECO:0000313" key="4">
    <source>
        <dbReference type="Proteomes" id="UP001285908"/>
    </source>
</evidence>
<feature type="signal peptide" evidence="2">
    <location>
        <begin position="1"/>
        <end position="24"/>
    </location>
</feature>
<accession>A0AAJ0I7K5</accession>
<evidence type="ECO:0000313" key="3">
    <source>
        <dbReference type="EMBL" id="KAK3492345.1"/>
    </source>
</evidence>
<keyword evidence="2" id="KW-0732">Signal</keyword>
<feature type="transmembrane region" description="Helical" evidence="1">
    <location>
        <begin position="125"/>
        <end position="150"/>
    </location>
</feature>
<keyword evidence="1" id="KW-1133">Transmembrane helix</keyword>
<dbReference type="AlphaFoldDB" id="A0AAJ0I7K5"/>
<proteinExistence type="predicted"/>
<organism evidence="3 4">
    <name type="scientific">Neurospora hispaniola</name>
    <dbReference type="NCBI Taxonomy" id="588809"/>
    <lineage>
        <taxon>Eukaryota</taxon>
        <taxon>Fungi</taxon>
        <taxon>Dikarya</taxon>
        <taxon>Ascomycota</taxon>
        <taxon>Pezizomycotina</taxon>
        <taxon>Sordariomycetes</taxon>
        <taxon>Sordariomycetidae</taxon>
        <taxon>Sordariales</taxon>
        <taxon>Sordariaceae</taxon>
        <taxon>Neurospora</taxon>
    </lineage>
</organism>
<dbReference type="EMBL" id="JAULSX010000004">
    <property type="protein sequence ID" value="KAK3492345.1"/>
    <property type="molecule type" value="Genomic_DNA"/>
</dbReference>
<feature type="chain" id="PRO_5042553114" evidence="2">
    <location>
        <begin position="25"/>
        <end position="198"/>
    </location>
</feature>
<sequence length="198" mass="22706">MHFHLFTACLSMATFSSFALHSHACNSPFAVPNYSVSSSAGHCYGRTLSDNLTSHLHRQSLFLLFFDKNNKAKGSQHYHHLFLGRINDRRWMLPDKHVMAVEMLIDLFYIIPIVLLLVQDKDNVLPLVLSLGSTFAILLLTRTMIFILLFNILSCFLKAFTLLCGLRCTYFCLVHNSFRFPFLIESTNPAWNRVMGIE</sequence>
<comment type="caution">
    <text evidence="3">The sequence shown here is derived from an EMBL/GenBank/DDBJ whole genome shotgun (WGS) entry which is preliminary data.</text>
</comment>